<keyword evidence="1" id="KW-0808">Transferase</keyword>
<dbReference type="GO" id="GO:0016758">
    <property type="term" value="F:hexosyltransferase activity"/>
    <property type="evidence" value="ECO:0007669"/>
    <property type="project" value="UniProtKB-ARBA"/>
</dbReference>
<dbReference type="AlphaFoldDB" id="A0AA39GNC4"/>
<feature type="domain" description="Erythromycin biosynthesis protein CIII-like C-terminal" evidence="2">
    <location>
        <begin position="397"/>
        <end position="469"/>
    </location>
</feature>
<name>A0AA39GNC4_SARSR</name>
<dbReference type="SUPFAM" id="SSF53756">
    <property type="entry name" value="UDP-Glycosyltransferase/glycogen phosphorylase"/>
    <property type="match status" value="1"/>
</dbReference>
<evidence type="ECO:0000313" key="4">
    <source>
        <dbReference type="Proteomes" id="UP001175261"/>
    </source>
</evidence>
<gene>
    <name evidence="3" type="ORF">NLU13_3391</name>
</gene>
<comment type="caution">
    <text evidence="3">The sequence shown here is derived from an EMBL/GenBank/DDBJ whole genome shotgun (WGS) entry which is preliminary data.</text>
</comment>
<dbReference type="InterPro" id="IPR002213">
    <property type="entry name" value="UDP_glucos_trans"/>
</dbReference>
<dbReference type="PANTHER" id="PTHR48050:SF13">
    <property type="entry name" value="STEROL 3-BETA-GLUCOSYLTRANSFERASE UGT80A2"/>
    <property type="match status" value="1"/>
</dbReference>
<dbReference type="Proteomes" id="UP001175261">
    <property type="component" value="Unassembled WGS sequence"/>
</dbReference>
<evidence type="ECO:0000313" key="3">
    <source>
        <dbReference type="EMBL" id="KAK0389818.1"/>
    </source>
</evidence>
<dbReference type="PANTHER" id="PTHR48050">
    <property type="entry name" value="STEROL 3-BETA-GLUCOSYLTRANSFERASE"/>
    <property type="match status" value="1"/>
</dbReference>
<organism evidence="3 4">
    <name type="scientific">Sarocladium strictum</name>
    <name type="common">Black bundle disease fungus</name>
    <name type="synonym">Acremonium strictum</name>
    <dbReference type="NCBI Taxonomy" id="5046"/>
    <lineage>
        <taxon>Eukaryota</taxon>
        <taxon>Fungi</taxon>
        <taxon>Dikarya</taxon>
        <taxon>Ascomycota</taxon>
        <taxon>Pezizomycotina</taxon>
        <taxon>Sordariomycetes</taxon>
        <taxon>Hypocreomycetidae</taxon>
        <taxon>Hypocreales</taxon>
        <taxon>Sarocladiaceae</taxon>
        <taxon>Sarocladium</taxon>
    </lineage>
</organism>
<evidence type="ECO:0000259" key="2">
    <source>
        <dbReference type="Pfam" id="PF06722"/>
    </source>
</evidence>
<dbReference type="InterPro" id="IPR050426">
    <property type="entry name" value="Glycosyltransferase_28"/>
</dbReference>
<proteinExistence type="predicted"/>
<evidence type="ECO:0000256" key="1">
    <source>
        <dbReference type="ARBA" id="ARBA00022679"/>
    </source>
</evidence>
<dbReference type="CDD" id="cd03784">
    <property type="entry name" value="GT1_Gtf-like"/>
    <property type="match status" value="1"/>
</dbReference>
<dbReference type="EMBL" id="JAPDFR010000002">
    <property type="protein sequence ID" value="KAK0389818.1"/>
    <property type="molecule type" value="Genomic_DNA"/>
</dbReference>
<accession>A0AA39GNC4</accession>
<dbReference type="Gene3D" id="3.40.50.2000">
    <property type="entry name" value="Glycogen Phosphorylase B"/>
    <property type="match status" value="2"/>
</dbReference>
<dbReference type="Pfam" id="PF06722">
    <property type="entry name" value="EryCIII-like_C"/>
    <property type="match status" value="1"/>
</dbReference>
<protein>
    <recommendedName>
        <fullName evidence="2">Erythromycin biosynthesis protein CIII-like C-terminal domain-containing protein</fullName>
    </recommendedName>
</protein>
<keyword evidence="4" id="KW-1185">Reference proteome</keyword>
<dbReference type="InterPro" id="IPR010610">
    <property type="entry name" value="EryCIII-like_C"/>
</dbReference>
<sequence>MAHMNYLRSSVLLAVLVGIGAVFFTFQWTSTPQEPRIFGQNNTVLFLTNHEYGLTNVHVATAVQLARSYPNFDIHYASFEPMKKKLERANAHARGQSTGVKPFKWHQINGTSAVKQMSLRLGGGRDEDPNITSHGAGLDSLDMTIRTQATGACPWSGEEAWDLYEQVVRIIQEVDPAVIVLDVLFSPAWDATRSLNRAHVVLTPNDLITMLADWQPRGAMFWKYPSWSSGLPYPLPWRQIPLNIYLRTRAIFAVATNSGLWETRRFLQEKGVKSPLSFLGVHRPDVPWIAMSVPEASVPLMHRPPNVTECGAIVLDMGDAEDQDPKLAAWLKRRPTVLVNFGTLFVQKPLALLAMIEALDKVLAMTEVQVLWKVGKEGMAFREERWKQTLDKWSSSDRLRVVDWVRAEPSSMLKTGDVVLSVHHGGASSYYDAVLAGVPQLILPQWSDHYTFASTSEYLGIGIWGSKETSPRWDTEFLARDFMLALEGEKSDIMRSKARELGVVSLKYGGSKCAAGIIAGMAAKGRSLML</sequence>
<reference evidence="3" key="1">
    <citation type="submission" date="2022-10" db="EMBL/GenBank/DDBJ databases">
        <title>Determination and structural analysis of whole genome sequence of Sarocladium strictum F4-1.</title>
        <authorList>
            <person name="Hu L."/>
            <person name="Jiang Y."/>
        </authorList>
    </citation>
    <scope>NUCLEOTIDE SEQUENCE</scope>
    <source>
        <strain evidence="3">F4-1</strain>
    </source>
</reference>
<dbReference type="GO" id="GO:0008194">
    <property type="term" value="F:UDP-glycosyltransferase activity"/>
    <property type="evidence" value="ECO:0007669"/>
    <property type="project" value="InterPro"/>
</dbReference>